<dbReference type="Proteomes" id="UP000264820">
    <property type="component" value="Unplaced"/>
</dbReference>
<dbReference type="Ensembl" id="ENSHCOT00000026439.1">
    <property type="protein sequence ID" value="ENSHCOP00000024407.1"/>
    <property type="gene ID" value="ENSHCOG00000013724.1"/>
</dbReference>
<reference evidence="1" key="1">
    <citation type="submission" date="2025-08" db="UniProtKB">
        <authorList>
            <consortium name="Ensembl"/>
        </authorList>
    </citation>
    <scope>IDENTIFICATION</scope>
</reference>
<organism evidence="1 2">
    <name type="scientific">Hippocampus comes</name>
    <name type="common">Tiger tail seahorse</name>
    <dbReference type="NCBI Taxonomy" id="109280"/>
    <lineage>
        <taxon>Eukaryota</taxon>
        <taxon>Metazoa</taxon>
        <taxon>Chordata</taxon>
        <taxon>Craniata</taxon>
        <taxon>Vertebrata</taxon>
        <taxon>Euteleostomi</taxon>
        <taxon>Actinopterygii</taxon>
        <taxon>Neopterygii</taxon>
        <taxon>Teleostei</taxon>
        <taxon>Neoteleostei</taxon>
        <taxon>Acanthomorphata</taxon>
        <taxon>Syngnathiaria</taxon>
        <taxon>Syngnathiformes</taxon>
        <taxon>Syngnathoidei</taxon>
        <taxon>Syngnathidae</taxon>
        <taxon>Hippocampus</taxon>
    </lineage>
</organism>
<protein>
    <submittedName>
        <fullName evidence="1">Uncharacterized protein</fullName>
    </submittedName>
</protein>
<reference evidence="1" key="2">
    <citation type="submission" date="2025-09" db="UniProtKB">
        <authorList>
            <consortium name="Ensembl"/>
        </authorList>
    </citation>
    <scope>IDENTIFICATION</scope>
</reference>
<sequence>KYITVIWNITVPDRCGEPPSTALRSKLICCCFSRSSLFSKTSSTLLPFSIRIKYSFFSKMYF</sequence>
<accession>A0A3Q2YZB9</accession>
<dbReference type="OMA" id="RSKLICC"/>
<dbReference type="AlphaFoldDB" id="A0A3Q2YZB9"/>
<dbReference type="GeneTree" id="ENSGT00940000177513"/>
<proteinExistence type="predicted"/>
<evidence type="ECO:0000313" key="1">
    <source>
        <dbReference type="Ensembl" id="ENSHCOP00000024407.1"/>
    </source>
</evidence>
<keyword evidence="2" id="KW-1185">Reference proteome</keyword>
<evidence type="ECO:0000313" key="2">
    <source>
        <dbReference type="Proteomes" id="UP000264820"/>
    </source>
</evidence>
<name>A0A3Q2YZB9_HIPCM</name>